<evidence type="ECO:0000256" key="1">
    <source>
        <dbReference type="SAM" id="Phobius"/>
    </source>
</evidence>
<feature type="non-terminal residue" evidence="3">
    <location>
        <position position="1"/>
    </location>
</feature>
<dbReference type="InterPro" id="IPR007621">
    <property type="entry name" value="TPM_dom"/>
</dbReference>
<evidence type="ECO:0000313" key="3">
    <source>
        <dbReference type="EMBL" id="BBH06628.1"/>
    </source>
</evidence>
<dbReference type="Pfam" id="PF04536">
    <property type="entry name" value="TPM_phosphatase"/>
    <property type="match status" value="1"/>
</dbReference>
<feature type="domain" description="TPM" evidence="2">
    <location>
        <begin position="162"/>
        <end position="286"/>
    </location>
</feature>
<reference evidence="3" key="1">
    <citation type="journal article" date="2019" name="Science">
        <title>Mutation of a bHLH transcription factor allowed almond domestication.</title>
        <authorList>
            <person name="Sanchez-Perez R."/>
            <person name="Pavan S."/>
            <person name="Mazzeo R."/>
            <person name="Moldovan C."/>
            <person name="Aiese Cigliano R."/>
            <person name="Del Cueto J."/>
            <person name="Ricciardi F."/>
            <person name="Lotti C."/>
            <person name="Ricciardi L."/>
            <person name="Dicenta F."/>
            <person name="Lopez-Marques R.L."/>
            <person name="Lindberg Moller B."/>
        </authorList>
    </citation>
    <scope>NUCLEOTIDE SEQUENCE</scope>
</reference>
<keyword evidence="1" id="KW-1133">Transmembrane helix</keyword>
<sequence length="379" mass="42349">TNRAYTLSTFKFSQPIQNKRNPNHPKNRRKKCRESHSFFSLTVSPFLNSICSPWKPFFLLPHSLLSSTQNLLLLRRFCPLSPTQFKVPPPHKTYHLKPQKAICSITQNIFANTQDWFSYAQQGLAALALSLALNFCPLLPSGNALASEFDVLNEGPPKDSYVVDDAGVLSRVTKSDIKRLMSELEYKKNFHINFITVRKLTSKADAFEYADQVLERWYPSVEEGNNKGIVVLVTSQKEGAITGGPAFVQAVGETILDATVSENLPVLATEEKYNEAIFSSAKRLVAAIDGLPDPGGPKLNDNKRESNFKTKEETDEKRGQFSLVVGGLLVIAFVVPMAQYYAYANVNMFKNNILGLQNLSFRRKGILSEKGGSEYFPVI</sequence>
<organism evidence="3">
    <name type="scientific">Prunus dulcis</name>
    <name type="common">Almond</name>
    <name type="synonym">Amygdalus dulcis</name>
    <dbReference type="NCBI Taxonomy" id="3755"/>
    <lineage>
        <taxon>Eukaryota</taxon>
        <taxon>Viridiplantae</taxon>
        <taxon>Streptophyta</taxon>
        <taxon>Embryophyta</taxon>
        <taxon>Tracheophyta</taxon>
        <taxon>Spermatophyta</taxon>
        <taxon>Magnoliopsida</taxon>
        <taxon>eudicotyledons</taxon>
        <taxon>Gunneridae</taxon>
        <taxon>Pentapetalae</taxon>
        <taxon>rosids</taxon>
        <taxon>fabids</taxon>
        <taxon>Rosales</taxon>
        <taxon>Rosaceae</taxon>
        <taxon>Amygdaloideae</taxon>
        <taxon>Amygdaleae</taxon>
        <taxon>Prunus</taxon>
    </lineage>
</organism>
<keyword evidence="1" id="KW-0472">Membrane</keyword>
<dbReference type="AlphaFoldDB" id="A0A4Y1RRV0"/>
<dbReference type="Gene3D" id="3.10.310.50">
    <property type="match status" value="1"/>
</dbReference>
<proteinExistence type="predicted"/>
<feature type="transmembrane region" description="Helical" evidence="1">
    <location>
        <begin position="321"/>
        <end position="343"/>
    </location>
</feature>
<dbReference type="PANTHER" id="PTHR30373">
    <property type="entry name" value="UPF0603 PROTEIN YGCG"/>
    <property type="match status" value="1"/>
</dbReference>
<gene>
    <name evidence="3" type="ORF">Prudu_018337</name>
</gene>
<accession>A0A4Y1RRV0</accession>
<dbReference type="PANTHER" id="PTHR30373:SF2">
    <property type="entry name" value="UPF0603 PROTEIN YGCG"/>
    <property type="match status" value="1"/>
</dbReference>
<keyword evidence="1" id="KW-0812">Transmembrane</keyword>
<name>A0A4Y1RRV0_PRUDU</name>
<protein>
    <submittedName>
        <fullName evidence="3">Thylakoid lumen 18.3 kDa protein</fullName>
    </submittedName>
</protein>
<evidence type="ECO:0000259" key="2">
    <source>
        <dbReference type="Pfam" id="PF04536"/>
    </source>
</evidence>
<dbReference type="EMBL" id="AP019302">
    <property type="protein sequence ID" value="BBH06628.1"/>
    <property type="molecule type" value="Genomic_DNA"/>
</dbReference>